<proteinExistence type="predicted"/>
<comment type="caution">
    <text evidence="1">The sequence shown here is derived from an EMBL/GenBank/DDBJ whole genome shotgun (WGS) entry which is preliminary data.</text>
</comment>
<keyword evidence="2" id="KW-1185">Reference proteome</keyword>
<dbReference type="AlphaFoldDB" id="A0A4Y2BYH0"/>
<gene>
    <name evidence="1" type="ORF">AVEN_118734_1</name>
</gene>
<organism evidence="1 2">
    <name type="scientific">Araneus ventricosus</name>
    <name type="common">Orbweaver spider</name>
    <name type="synonym">Epeira ventricosa</name>
    <dbReference type="NCBI Taxonomy" id="182803"/>
    <lineage>
        <taxon>Eukaryota</taxon>
        <taxon>Metazoa</taxon>
        <taxon>Ecdysozoa</taxon>
        <taxon>Arthropoda</taxon>
        <taxon>Chelicerata</taxon>
        <taxon>Arachnida</taxon>
        <taxon>Araneae</taxon>
        <taxon>Araneomorphae</taxon>
        <taxon>Entelegynae</taxon>
        <taxon>Araneoidea</taxon>
        <taxon>Araneidae</taxon>
        <taxon>Araneus</taxon>
    </lineage>
</organism>
<evidence type="ECO:0000313" key="2">
    <source>
        <dbReference type="Proteomes" id="UP000499080"/>
    </source>
</evidence>
<evidence type="ECO:0000313" key="1">
    <source>
        <dbReference type="EMBL" id="GBL96184.1"/>
    </source>
</evidence>
<sequence>MGESFCPAGIKRLLREEEDGWSPTLISFAASGNCPYFIHSIPSGHPSARVGHLSFASPSLRNNRLFEKGSTLAGQNPRRQLADWNSMASGK</sequence>
<dbReference type="Proteomes" id="UP000499080">
    <property type="component" value="Unassembled WGS sequence"/>
</dbReference>
<dbReference type="EMBL" id="BGPR01000118">
    <property type="protein sequence ID" value="GBL96184.1"/>
    <property type="molecule type" value="Genomic_DNA"/>
</dbReference>
<accession>A0A4Y2BYH0</accession>
<reference evidence="1 2" key="1">
    <citation type="journal article" date="2019" name="Sci. Rep.">
        <title>Orb-weaving spider Araneus ventricosus genome elucidates the spidroin gene catalogue.</title>
        <authorList>
            <person name="Kono N."/>
            <person name="Nakamura H."/>
            <person name="Ohtoshi R."/>
            <person name="Moran D.A.P."/>
            <person name="Shinohara A."/>
            <person name="Yoshida Y."/>
            <person name="Fujiwara M."/>
            <person name="Mori M."/>
            <person name="Tomita M."/>
            <person name="Arakawa K."/>
        </authorList>
    </citation>
    <scope>NUCLEOTIDE SEQUENCE [LARGE SCALE GENOMIC DNA]</scope>
</reference>
<name>A0A4Y2BYH0_ARAVE</name>
<protein>
    <submittedName>
        <fullName evidence="1">Uncharacterized protein</fullName>
    </submittedName>
</protein>